<keyword evidence="2" id="KW-1185">Reference proteome</keyword>
<protein>
    <recommendedName>
        <fullName evidence="3">Lipoprotein</fullName>
    </recommendedName>
</protein>
<dbReference type="InterPro" id="IPR007485">
    <property type="entry name" value="LPS_assembly_LptE"/>
</dbReference>
<comment type="caution">
    <text evidence="1">The sequence shown here is derived from an EMBL/GenBank/DDBJ whole genome shotgun (WGS) entry which is preliminary data.</text>
</comment>
<proteinExistence type="predicted"/>
<dbReference type="OrthoDB" id="13131at2"/>
<dbReference type="Proteomes" id="UP000187408">
    <property type="component" value="Unassembled WGS sequence"/>
</dbReference>
<dbReference type="GO" id="GO:0019867">
    <property type="term" value="C:outer membrane"/>
    <property type="evidence" value="ECO:0007669"/>
    <property type="project" value="InterPro"/>
</dbReference>
<dbReference type="EMBL" id="MOEN01000019">
    <property type="protein sequence ID" value="OMH40357.1"/>
    <property type="molecule type" value="Genomic_DNA"/>
</dbReference>
<reference evidence="1 2" key="1">
    <citation type="submission" date="2016-10" db="EMBL/GenBank/DDBJ databases">
        <title>Genome sequence of a sulfur-reducing bacterium Desulfurobacterium indicum K6013.</title>
        <authorList>
            <person name="Cao J."/>
            <person name="Shao Z."/>
            <person name="Alain K."/>
            <person name="Jebbar M."/>
        </authorList>
    </citation>
    <scope>NUCLEOTIDE SEQUENCE [LARGE SCALE GENOMIC DNA]</scope>
    <source>
        <strain evidence="1 2">K6013</strain>
    </source>
</reference>
<gene>
    <name evidence="1" type="ORF">BLW93_05685</name>
</gene>
<dbReference type="STRING" id="1914305.BLW93_05685"/>
<organism evidence="1 2">
    <name type="scientific">Desulfurobacterium indicum</name>
    <dbReference type="NCBI Taxonomy" id="1914305"/>
    <lineage>
        <taxon>Bacteria</taxon>
        <taxon>Pseudomonadati</taxon>
        <taxon>Aquificota</taxon>
        <taxon>Aquificia</taxon>
        <taxon>Desulfurobacteriales</taxon>
        <taxon>Desulfurobacteriaceae</taxon>
        <taxon>Desulfurobacterium</taxon>
    </lineage>
</organism>
<dbReference type="Pfam" id="PF04390">
    <property type="entry name" value="LptE"/>
    <property type="match status" value="1"/>
</dbReference>
<evidence type="ECO:0008006" key="3">
    <source>
        <dbReference type="Google" id="ProtNLM"/>
    </source>
</evidence>
<name>A0A1R1MKM2_9BACT</name>
<evidence type="ECO:0000313" key="2">
    <source>
        <dbReference type="Proteomes" id="UP000187408"/>
    </source>
</evidence>
<dbReference type="GO" id="GO:0043165">
    <property type="term" value="P:Gram-negative-bacterium-type cell outer membrane assembly"/>
    <property type="evidence" value="ECO:0007669"/>
    <property type="project" value="InterPro"/>
</dbReference>
<dbReference type="RefSeq" id="WP_076713139.1">
    <property type="nucleotide sequence ID" value="NZ_MOEN01000019.1"/>
</dbReference>
<accession>A0A1R1MKM2</accession>
<evidence type="ECO:0000313" key="1">
    <source>
        <dbReference type="EMBL" id="OMH40357.1"/>
    </source>
</evidence>
<dbReference type="AlphaFoldDB" id="A0A1R1MKM2"/>
<sequence length="176" mass="19710">MWLLSRLFALLILGACISGCGTITYVARKEVIKHIYISPVTNRTPEEGIDILFTRAADDTFYTDSRFAVDKTPIPDETIIVKPSVDSISAFSVGYNADDQAIEYRLSVTATIKLIKFGYKKPFKVFKIISYGFYDATGTPTETEMKRKECIENIAKDIFREVGEKLLEGGNNGKND</sequence>